<protein>
    <submittedName>
        <fullName evidence="1">Uncharacterized protein</fullName>
    </submittedName>
</protein>
<dbReference type="OrthoDB" id="5273847at2759"/>
<sequence>MFTLGIESDEKALLDADRGPRATRQSACYLVDSFFIVQECCWQYARKCWALDGNEKGGDQISSSIFSGDVLLPRATLTGAACTTPSKVENKSEITVKVWGLMQWMQDSLRAEQDPDHEWPMEFYGRALRYYRNDSSGLGRAIERAQIMSSLVKIGIFIVKSPRGARQGTENGAGRTEIVAMEFIHEDGTTATSGPKVPGATTTTATIYGHI</sequence>
<organism evidence="1 2">
    <name type="scientific">Aspergillus calidoustus</name>
    <dbReference type="NCBI Taxonomy" id="454130"/>
    <lineage>
        <taxon>Eukaryota</taxon>
        <taxon>Fungi</taxon>
        <taxon>Dikarya</taxon>
        <taxon>Ascomycota</taxon>
        <taxon>Pezizomycotina</taxon>
        <taxon>Eurotiomycetes</taxon>
        <taxon>Eurotiomycetidae</taxon>
        <taxon>Eurotiales</taxon>
        <taxon>Aspergillaceae</taxon>
        <taxon>Aspergillus</taxon>
        <taxon>Aspergillus subgen. Nidulantes</taxon>
    </lineage>
</organism>
<evidence type="ECO:0000313" key="2">
    <source>
        <dbReference type="Proteomes" id="UP000054771"/>
    </source>
</evidence>
<dbReference type="Proteomes" id="UP000054771">
    <property type="component" value="Unassembled WGS sequence"/>
</dbReference>
<gene>
    <name evidence="1" type="ORF">ASPCAL08915</name>
</gene>
<keyword evidence="2" id="KW-1185">Reference proteome</keyword>
<proteinExistence type="predicted"/>
<accession>A0A0U5GRN5</accession>
<name>A0A0U5GRN5_ASPCI</name>
<reference evidence="2" key="1">
    <citation type="journal article" date="2016" name="Genome Announc.">
        <title>Draft genome sequences of fungus Aspergillus calidoustus.</title>
        <authorList>
            <person name="Horn F."/>
            <person name="Linde J."/>
            <person name="Mattern D.J."/>
            <person name="Walther G."/>
            <person name="Guthke R."/>
            <person name="Scherlach K."/>
            <person name="Martin K."/>
            <person name="Brakhage A.A."/>
            <person name="Petzke L."/>
            <person name="Valiante V."/>
        </authorList>
    </citation>
    <scope>NUCLEOTIDE SEQUENCE [LARGE SCALE GENOMIC DNA]</scope>
    <source>
        <strain evidence="2">SF006504</strain>
    </source>
</reference>
<dbReference type="AlphaFoldDB" id="A0A0U5GRN5"/>
<dbReference type="STRING" id="454130.A0A0U5GRN5"/>
<dbReference type="EMBL" id="CDMC01000007">
    <property type="protein sequence ID" value="CEN62277.1"/>
    <property type="molecule type" value="Genomic_DNA"/>
</dbReference>
<evidence type="ECO:0000313" key="1">
    <source>
        <dbReference type="EMBL" id="CEN62277.1"/>
    </source>
</evidence>